<evidence type="ECO:0000313" key="1">
    <source>
        <dbReference type="EMBL" id="THF55130.1"/>
    </source>
</evidence>
<organism evidence="1 2">
    <name type="scientific">Ollibium composti</name>
    <dbReference type="NCBI Taxonomy" id="2675109"/>
    <lineage>
        <taxon>Bacteria</taxon>
        <taxon>Pseudomonadati</taxon>
        <taxon>Pseudomonadota</taxon>
        <taxon>Alphaproteobacteria</taxon>
        <taxon>Hyphomicrobiales</taxon>
        <taxon>Phyllobacteriaceae</taxon>
        <taxon>Ollibium</taxon>
    </lineage>
</organism>
<comment type="caution">
    <text evidence="1">The sequence shown here is derived from an EMBL/GenBank/DDBJ whole genome shotgun (WGS) entry which is preliminary data.</text>
</comment>
<gene>
    <name evidence="1" type="ORF">E6C48_19605</name>
</gene>
<keyword evidence="2" id="KW-1185">Reference proteome</keyword>
<protein>
    <submittedName>
        <fullName evidence="1">MAPEG family protein</fullName>
    </submittedName>
</protein>
<dbReference type="SUPFAM" id="SSF161084">
    <property type="entry name" value="MAPEG domain-like"/>
    <property type="match status" value="1"/>
</dbReference>
<sequence length="52" mass="5648">MAWWSYDCGRKPDDAGLSSFMQRLARAYLNCLEGLPIFGGLIAVAPSSAPSR</sequence>
<evidence type="ECO:0000313" key="2">
    <source>
        <dbReference type="Proteomes" id="UP000306441"/>
    </source>
</evidence>
<dbReference type="EMBL" id="SSNY01000013">
    <property type="protein sequence ID" value="THF55130.1"/>
    <property type="molecule type" value="Genomic_DNA"/>
</dbReference>
<proteinExistence type="predicted"/>
<dbReference type="Proteomes" id="UP000306441">
    <property type="component" value="Unassembled WGS sequence"/>
</dbReference>
<accession>A0ABY2Q4G8</accession>
<name>A0ABY2Q4G8_9HYPH</name>
<dbReference type="InterPro" id="IPR023352">
    <property type="entry name" value="MAPEG-like_dom_sf"/>
</dbReference>
<reference evidence="1 2" key="1">
    <citation type="submission" date="2019-04" db="EMBL/GenBank/DDBJ databases">
        <title>Mesorhizobium composti sp. nov., isolated from compost.</title>
        <authorList>
            <person name="Lin S.-Y."/>
            <person name="Hameed A."/>
            <person name="Hsieh Y.-T."/>
            <person name="Young C.-C."/>
        </authorList>
    </citation>
    <scope>NUCLEOTIDE SEQUENCE [LARGE SCALE GENOMIC DNA]</scope>
    <source>
        <strain evidence="1 2">CC-YTH430</strain>
    </source>
</reference>